<reference evidence="1 2" key="1">
    <citation type="submission" date="2017-03" db="EMBL/GenBank/DDBJ databases">
        <title>Genome of the blue death feigning beetle - Asbolus verrucosus.</title>
        <authorList>
            <person name="Rider S.D."/>
        </authorList>
    </citation>
    <scope>NUCLEOTIDE SEQUENCE [LARGE SCALE GENOMIC DNA]</scope>
    <source>
        <strain evidence="1">Butters</strain>
        <tissue evidence="1">Head and leg muscle</tissue>
    </source>
</reference>
<proteinExistence type="predicted"/>
<dbReference type="Proteomes" id="UP000292052">
    <property type="component" value="Unassembled WGS sequence"/>
</dbReference>
<keyword evidence="2" id="KW-1185">Reference proteome</keyword>
<dbReference type="EMBL" id="QDEB01122497">
    <property type="protein sequence ID" value="RZB40083.1"/>
    <property type="molecule type" value="Genomic_DNA"/>
</dbReference>
<dbReference type="PANTHER" id="PTHR33332">
    <property type="entry name" value="REVERSE TRANSCRIPTASE DOMAIN-CONTAINING PROTEIN"/>
    <property type="match status" value="1"/>
</dbReference>
<gene>
    <name evidence="1" type="ORF">BDFB_011780</name>
</gene>
<comment type="caution">
    <text evidence="1">The sequence shown here is derived from an EMBL/GenBank/DDBJ whole genome shotgun (WGS) entry which is preliminary data.</text>
</comment>
<feature type="non-terminal residue" evidence="1">
    <location>
        <position position="1"/>
    </location>
</feature>
<organism evidence="1 2">
    <name type="scientific">Asbolus verrucosus</name>
    <name type="common">Desert ironclad beetle</name>
    <dbReference type="NCBI Taxonomy" id="1661398"/>
    <lineage>
        <taxon>Eukaryota</taxon>
        <taxon>Metazoa</taxon>
        <taxon>Ecdysozoa</taxon>
        <taxon>Arthropoda</taxon>
        <taxon>Hexapoda</taxon>
        <taxon>Insecta</taxon>
        <taxon>Pterygota</taxon>
        <taxon>Neoptera</taxon>
        <taxon>Endopterygota</taxon>
        <taxon>Coleoptera</taxon>
        <taxon>Polyphaga</taxon>
        <taxon>Cucujiformia</taxon>
        <taxon>Tenebrionidae</taxon>
        <taxon>Pimeliinae</taxon>
        <taxon>Asbolus</taxon>
    </lineage>
</organism>
<evidence type="ECO:0000313" key="1">
    <source>
        <dbReference type="EMBL" id="RZB40083.1"/>
    </source>
</evidence>
<accession>A0A482VA46</accession>
<protein>
    <submittedName>
        <fullName evidence="1">RVT 1 domain containing protein</fullName>
    </submittedName>
</protein>
<sequence length="96" mass="10843">GVQGSLRRWIRDFLSSRKSCVKVSDSFSSFLDVLSGVPQGSVLGRKLFTTYTADIPTALSCACALYVEDMKLYADPIEDHRLLQRDLKYIYSWSSL</sequence>
<name>A0A482VA46_ASBVE</name>
<dbReference type="OrthoDB" id="6761817at2759"/>
<evidence type="ECO:0000313" key="2">
    <source>
        <dbReference type="Proteomes" id="UP000292052"/>
    </source>
</evidence>
<dbReference type="AlphaFoldDB" id="A0A482VA46"/>
<dbReference type="STRING" id="1661398.A0A482VA46"/>